<dbReference type="Pfam" id="PF04965">
    <property type="entry name" value="GPW_gp25"/>
    <property type="match status" value="1"/>
</dbReference>
<dbReference type="EMBL" id="CP001848">
    <property type="protein sequence ID" value="ADB16509.1"/>
    <property type="molecule type" value="Genomic_DNA"/>
</dbReference>
<dbReference type="InterPro" id="IPR017737">
    <property type="entry name" value="TssE1-like"/>
</dbReference>
<dbReference type="KEGG" id="psl:Psta_1835"/>
<reference evidence="3 4" key="1">
    <citation type="journal article" date="2009" name="Stand. Genomic Sci.">
        <title>Complete genome sequence of Pirellula staleyi type strain (ATCC 27377).</title>
        <authorList>
            <person name="Clum A."/>
            <person name="Tindall B.J."/>
            <person name="Sikorski J."/>
            <person name="Ivanova N."/>
            <person name="Mavrommatis K."/>
            <person name="Lucas S."/>
            <person name="Glavina del Rio T."/>
            <person name="Nolan M."/>
            <person name="Chen F."/>
            <person name="Tice H."/>
            <person name="Pitluck S."/>
            <person name="Cheng J.F."/>
            <person name="Chertkov O."/>
            <person name="Brettin T."/>
            <person name="Han C."/>
            <person name="Detter J.C."/>
            <person name="Kuske C."/>
            <person name="Bruce D."/>
            <person name="Goodwin L."/>
            <person name="Ovchinikova G."/>
            <person name="Pati A."/>
            <person name="Mikhailova N."/>
            <person name="Chen A."/>
            <person name="Palaniappan K."/>
            <person name="Land M."/>
            <person name="Hauser L."/>
            <person name="Chang Y.J."/>
            <person name="Jeffries C.D."/>
            <person name="Chain P."/>
            <person name="Rohde M."/>
            <person name="Goker M."/>
            <person name="Bristow J."/>
            <person name="Eisen J.A."/>
            <person name="Markowitz V."/>
            <person name="Hugenholtz P."/>
            <person name="Kyrpides N.C."/>
            <person name="Klenk H.P."/>
            <person name="Lapidus A."/>
        </authorList>
    </citation>
    <scope>NUCLEOTIDE SEQUENCE [LARGE SCALE GENOMIC DNA]</scope>
    <source>
        <strain evidence="4">ATCC 27377 / DSM 6068 / ICPB 4128</strain>
    </source>
</reference>
<dbReference type="InterPro" id="IPR007048">
    <property type="entry name" value="IraD/Gp25-like"/>
</dbReference>
<feature type="compositionally biased region" description="Polar residues" evidence="1">
    <location>
        <begin position="1"/>
        <end position="10"/>
    </location>
</feature>
<dbReference type="HOGENOM" id="CLU_102944_0_0_0"/>
<dbReference type="NCBIfam" id="TIGR03357">
    <property type="entry name" value="VI_zyme"/>
    <property type="match status" value="1"/>
</dbReference>
<name>D2QZM6_PIRSD</name>
<evidence type="ECO:0000313" key="4">
    <source>
        <dbReference type="Proteomes" id="UP000001887"/>
    </source>
</evidence>
<dbReference type="eggNOG" id="COG3518">
    <property type="taxonomic scope" value="Bacteria"/>
</dbReference>
<accession>D2QZM6</accession>
<evidence type="ECO:0000313" key="3">
    <source>
        <dbReference type="EMBL" id="ADB16509.1"/>
    </source>
</evidence>
<keyword evidence="4" id="KW-1185">Reference proteome</keyword>
<feature type="domain" description="IraD/Gp25-like" evidence="2">
    <location>
        <begin position="39"/>
        <end position="142"/>
    </location>
</feature>
<protein>
    <submittedName>
        <fullName evidence="3">Type VI secretion system lysozyme-related protein</fullName>
    </submittedName>
</protein>
<organism evidence="3 4">
    <name type="scientific">Pirellula staleyi (strain ATCC 27377 / DSM 6068 / ICPB 4128)</name>
    <name type="common">Pirella staleyi</name>
    <dbReference type="NCBI Taxonomy" id="530564"/>
    <lineage>
        <taxon>Bacteria</taxon>
        <taxon>Pseudomonadati</taxon>
        <taxon>Planctomycetota</taxon>
        <taxon>Planctomycetia</taxon>
        <taxon>Pirellulales</taxon>
        <taxon>Pirellulaceae</taxon>
        <taxon>Pirellula</taxon>
    </lineage>
</organism>
<dbReference type="PANTHER" id="PTHR38595:SF1">
    <property type="entry name" value="TYPE VI SECRETION SYSTEM COMPONENT TSSE1"/>
    <property type="match status" value="1"/>
</dbReference>
<sequence length="167" mass="18918">MAELTTQERLQPSLLDRLTDEEPQQGQESRNRRVLSLQRLRESVLRDLAWLLNTTNLGDRTLEYEAPFVESSVLNYGVPDFAGLTSSSVDGGQLQRLVKQAIWNFEPRILRETLEVNISADGGRMDQNSLIFEISGELWAQPVPLELFLKTQVDLETGSISIADFVR</sequence>
<dbReference type="InterPro" id="IPR053176">
    <property type="entry name" value="T6SS_TssE1-like"/>
</dbReference>
<dbReference type="OrthoDB" id="271327at2"/>
<dbReference type="PANTHER" id="PTHR38595">
    <property type="entry name" value="CYTOPLASMIC PROTEIN-RELATED"/>
    <property type="match status" value="1"/>
</dbReference>
<proteinExistence type="predicted"/>
<dbReference type="AlphaFoldDB" id="D2QZM6"/>
<gene>
    <name evidence="3" type="ordered locus">Psta_1835</name>
</gene>
<dbReference type="STRING" id="530564.Psta_1835"/>
<evidence type="ECO:0000256" key="1">
    <source>
        <dbReference type="SAM" id="MobiDB-lite"/>
    </source>
</evidence>
<evidence type="ECO:0000259" key="2">
    <source>
        <dbReference type="Pfam" id="PF04965"/>
    </source>
</evidence>
<feature type="region of interest" description="Disordered" evidence="1">
    <location>
        <begin position="1"/>
        <end position="30"/>
    </location>
</feature>
<dbReference type="Proteomes" id="UP000001887">
    <property type="component" value="Chromosome"/>
</dbReference>
<dbReference type="SUPFAM" id="SSF160719">
    <property type="entry name" value="gpW/gp25-like"/>
    <property type="match status" value="1"/>
</dbReference>